<dbReference type="Proteomes" id="UP000178485">
    <property type="component" value="Chromosome i"/>
</dbReference>
<sequence>MSKNMFYNTSPFLPNESKMCYFYTNFERKSNLHQILYLKPKKHGSYV</sequence>
<dbReference type="KEGG" id="pmuc:ING2E5A_1739"/>
<dbReference type="EMBL" id="LT608328">
    <property type="protein sequence ID" value="SCM58277.1"/>
    <property type="molecule type" value="Genomic_DNA"/>
</dbReference>
<evidence type="ECO:0000313" key="2">
    <source>
        <dbReference type="Proteomes" id="UP000178485"/>
    </source>
</evidence>
<proteinExistence type="predicted"/>
<name>A0A1G4G7Q4_9BACT</name>
<dbReference type="AlphaFoldDB" id="A0A1G4G7Q4"/>
<keyword evidence="2" id="KW-1185">Reference proteome</keyword>
<accession>A0A1G4G7Q4</accession>
<dbReference type="STRING" id="1642646.ING2E5A_1739"/>
<reference evidence="1 2" key="1">
    <citation type="submission" date="2016-08" db="EMBL/GenBank/DDBJ databases">
        <authorList>
            <person name="Seilhamer J.J."/>
        </authorList>
    </citation>
    <scope>NUCLEOTIDE SEQUENCE [LARGE SCALE GENOMIC DNA]</scope>
    <source>
        <strain evidence="1">ING2-E5A</strain>
    </source>
</reference>
<evidence type="ECO:0000313" key="1">
    <source>
        <dbReference type="EMBL" id="SCM58277.1"/>
    </source>
</evidence>
<gene>
    <name evidence="1" type="ORF">ING2E5A_1739</name>
</gene>
<protein>
    <submittedName>
        <fullName evidence="1">Uncharacterized protein</fullName>
    </submittedName>
</protein>
<organism evidence="1 2">
    <name type="scientific">Petrimonas mucosa</name>
    <dbReference type="NCBI Taxonomy" id="1642646"/>
    <lineage>
        <taxon>Bacteria</taxon>
        <taxon>Pseudomonadati</taxon>
        <taxon>Bacteroidota</taxon>
        <taxon>Bacteroidia</taxon>
        <taxon>Bacteroidales</taxon>
        <taxon>Dysgonomonadaceae</taxon>
        <taxon>Petrimonas</taxon>
    </lineage>
</organism>